<organism evidence="11 12">
    <name type="scientific">Peptoniphilus equinus</name>
    <dbReference type="NCBI Taxonomy" id="3016343"/>
    <lineage>
        <taxon>Bacteria</taxon>
        <taxon>Bacillati</taxon>
        <taxon>Bacillota</taxon>
        <taxon>Tissierellia</taxon>
        <taxon>Tissierellales</taxon>
        <taxon>Peptoniphilaceae</taxon>
        <taxon>Peptoniphilus</taxon>
    </lineage>
</organism>
<proteinExistence type="inferred from homology"/>
<dbReference type="InterPro" id="IPR050102">
    <property type="entry name" value="tRNA_sulfurtransferase_ThiI"/>
</dbReference>
<keyword evidence="6 9" id="KW-0067">ATP-binding</keyword>
<evidence type="ECO:0000256" key="9">
    <source>
        <dbReference type="HAMAP-Rule" id="MF_00021"/>
    </source>
</evidence>
<dbReference type="SUPFAM" id="SSF143437">
    <property type="entry name" value="THUMP domain-like"/>
    <property type="match status" value="1"/>
</dbReference>
<dbReference type="SUPFAM" id="SSF52402">
    <property type="entry name" value="Adenine nucleotide alpha hydrolases-like"/>
    <property type="match status" value="1"/>
</dbReference>
<reference evidence="11 12" key="1">
    <citation type="submission" date="2023-01" db="EMBL/GenBank/DDBJ databases">
        <authorList>
            <person name="Lee S.H."/>
            <person name="Jung H.S."/>
            <person name="Yun J.U."/>
        </authorList>
    </citation>
    <scope>NUCLEOTIDE SEQUENCE [LARGE SCALE GENOMIC DNA]</scope>
    <source>
        <strain evidence="11 12">CBA3646</strain>
    </source>
</reference>
<evidence type="ECO:0000256" key="8">
    <source>
        <dbReference type="ARBA" id="ARBA00022977"/>
    </source>
</evidence>
<dbReference type="InterPro" id="IPR004114">
    <property type="entry name" value="THUMP_dom"/>
</dbReference>
<keyword evidence="8 9" id="KW-0784">Thiamine biosynthesis</keyword>
<evidence type="ECO:0000256" key="5">
    <source>
        <dbReference type="ARBA" id="ARBA00022741"/>
    </source>
</evidence>
<evidence type="ECO:0000256" key="4">
    <source>
        <dbReference type="ARBA" id="ARBA00022679"/>
    </source>
</evidence>
<comment type="similarity">
    <text evidence="9">Belongs to the ThiI family.</text>
</comment>
<evidence type="ECO:0000256" key="6">
    <source>
        <dbReference type="ARBA" id="ARBA00022840"/>
    </source>
</evidence>
<dbReference type="EC" id="2.8.1.4" evidence="9"/>
<dbReference type="Gene3D" id="3.40.50.620">
    <property type="entry name" value="HUPs"/>
    <property type="match status" value="1"/>
</dbReference>
<dbReference type="InterPro" id="IPR049961">
    <property type="entry name" value="ThiI_N"/>
</dbReference>
<feature type="binding site" evidence="9">
    <location>
        <begin position="181"/>
        <end position="182"/>
    </location>
    <ligand>
        <name>ATP</name>
        <dbReference type="ChEBI" id="CHEBI:30616"/>
    </ligand>
</feature>
<dbReference type="GO" id="GO:0140741">
    <property type="term" value="F:tRNA-uracil-4 sulfurtransferase activity"/>
    <property type="evidence" value="ECO:0007669"/>
    <property type="project" value="UniProtKB-EC"/>
</dbReference>
<evidence type="ECO:0000256" key="2">
    <source>
        <dbReference type="ARBA" id="ARBA00022490"/>
    </source>
</evidence>
<name>A0ABY7QSI3_9FIRM</name>
<dbReference type="Pfam" id="PF02926">
    <property type="entry name" value="THUMP"/>
    <property type="match status" value="1"/>
</dbReference>
<feature type="domain" description="THUMP" evidence="10">
    <location>
        <begin position="59"/>
        <end position="164"/>
    </location>
</feature>
<keyword evidence="12" id="KW-1185">Reference proteome</keyword>
<feature type="binding site" evidence="9">
    <location>
        <position position="294"/>
    </location>
    <ligand>
        <name>ATP</name>
        <dbReference type="ChEBI" id="CHEBI:30616"/>
    </ligand>
</feature>
<dbReference type="CDD" id="cd11716">
    <property type="entry name" value="THUMP_ThiI"/>
    <property type="match status" value="1"/>
</dbReference>
<evidence type="ECO:0000313" key="12">
    <source>
        <dbReference type="Proteomes" id="UP001210339"/>
    </source>
</evidence>
<feature type="binding site" evidence="9">
    <location>
        <position position="263"/>
    </location>
    <ligand>
        <name>ATP</name>
        <dbReference type="ChEBI" id="CHEBI:30616"/>
    </ligand>
</feature>
<evidence type="ECO:0000256" key="3">
    <source>
        <dbReference type="ARBA" id="ARBA00022555"/>
    </source>
</evidence>
<evidence type="ECO:0000256" key="7">
    <source>
        <dbReference type="ARBA" id="ARBA00022884"/>
    </source>
</evidence>
<keyword evidence="5 9" id="KW-0547">Nucleotide-binding</keyword>
<evidence type="ECO:0000256" key="1">
    <source>
        <dbReference type="ARBA" id="ARBA00004496"/>
    </source>
</evidence>
<protein>
    <recommendedName>
        <fullName evidence="9">Probable tRNA sulfurtransferase</fullName>
        <ecNumber evidence="9">2.8.1.4</ecNumber>
    </recommendedName>
    <alternativeName>
        <fullName evidence="9">Sulfur carrier protein ThiS sulfurtransferase</fullName>
    </alternativeName>
    <alternativeName>
        <fullName evidence="9">Thiamine biosynthesis protein ThiI</fullName>
    </alternativeName>
    <alternativeName>
        <fullName evidence="9">tRNA 4-thiouridine synthase</fullName>
    </alternativeName>
</protein>
<feature type="binding site" evidence="9">
    <location>
        <begin position="206"/>
        <end position="207"/>
    </location>
    <ligand>
        <name>ATP</name>
        <dbReference type="ChEBI" id="CHEBI:30616"/>
    </ligand>
</feature>
<evidence type="ECO:0000259" key="10">
    <source>
        <dbReference type="PROSITE" id="PS51165"/>
    </source>
</evidence>
<keyword evidence="2 9" id="KW-0963">Cytoplasm</keyword>
<dbReference type="PANTHER" id="PTHR43209:SF1">
    <property type="entry name" value="TRNA SULFURTRANSFERASE"/>
    <property type="match status" value="1"/>
</dbReference>
<dbReference type="InterPro" id="IPR014729">
    <property type="entry name" value="Rossmann-like_a/b/a_fold"/>
</dbReference>
<dbReference type="Pfam" id="PF02568">
    <property type="entry name" value="ThiI"/>
    <property type="match status" value="1"/>
</dbReference>
<comment type="catalytic activity">
    <reaction evidence="9">
        <text>[ThiI sulfur-carrier protein]-S-sulfanyl-L-cysteine + a uridine in tRNA + 2 reduced [2Fe-2S]-[ferredoxin] + ATP + H(+) = [ThiI sulfur-carrier protein]-L-cysteine + a 4-thiouridine in tRNA + 2 oxidized [2Fe-2S]-[ferredoxin] + AMP + diphosphate</text>
        <dbReference type="Rhea" id="RHEA:24176"/>
        <dbReference type="Rhea" id="RHEA-COMP:10000"/>
        <dbReference type="Rhea" id="RHEA-COMP:10001"/>
        <dbReference type="Rhea" id="RHEA-COMP:13337"/>
        <dbReference type="Rhea" id="RHEA-COMP:13338"/>
        <dbReference type="Rhea" id="RHEA-COMP:13339"/>
        <dbReference type="Rhea" id="RHEA-COMP:13340"/>
        <dbReference type="ChEBI" id="CHEBI:15378"/>
        <dbReference type="ChEBI" id="CHEBI:29950"/>
        <dbReference type="ChEBI" id="CHEBI:30616"/>
        <dbReference type="ChEBI" id="CHEBI:33019"/>
        <dbReference type="ChEBI" id="CHEBI:33737"/>
        <dbReference type="ChEBI" id="CHEBI:33738"/>
        <dbReference type="ChEBI" id="CHEBI:61963"/>
        <dbReference type="ChEBI" id="CHEBI:65315"/>
        <dbReference type="ChEBI" id="CHEBI:136798"/>
        <dbReference type="ChEBI" id="CHEBI:456215"/>
        <dbReference type="EC" id="2.8.1.4"/>
    </reaction>
</comment>
<dbReference type="HAMAP" id="MF_00021">
    <property type="entry name" value="ThiI"/>
    <property type="match status" value="1"/>
</dbReference>
<keyword evidence="3 9" id="KW-0820">tRNA-binding</keyword>
<comment type="function">
    <text evidence="9">Catalyzes the ATP-dependent transfer of a sulfur to tRNA to produce 4-thiouridine in position 8 of tRNAs, which functions as a near-UV photosensor. Also catalyzes the transfer of sulfur to the sulfur carrier protein ThiS, forming ThiS-thiocarboxylate. This is a step in the synthesis of thiazole, in the thiamine biosynthesis pathway. The sulfur is donated as persulfide by IscS.</text>
</comment>
<dbReference type="InterPro" id="IPR003720">
    <property type="entry name" value="tRNA_STrfase"/>
</dbReference>
<dbReference type="Gene3D" id="3.30.2130.30">
    <property type="match status" value="1"/>
</dbReference>
<dbReference type="EMBL" id="CP115667">
    <property type="protein sequence ID" value="WBW49734.1"/>
    <property type="molecule type" value="Genomic_DNA"/>
</dbReference>
<dbReference type="Pfam" id="PF22025">
    <property type="entry name" value="ThiI_fer"/>
    <property type="match status" value="1"/>
</dbReference>
<keyword evidence="4 9" id="KW-0808">Transferase</keyword>
<dbReference type="InterPro" id="IPR049962">
    <property type="entry name" value="THUMP_ThiI"/>
</dbReference>
<dbReference type="InterPro" id="IPR054173">
    <property type="entry name" value="ThiI_fer"/>
</dbReference>
<comment type="catalytic activity">
    <reaction evidence="9">
        <text>[ThiS sulfur-carrier protein]-C-terminal Gly-Gly-AMP + S-sulfanyl-L-cysteinyl-[cysteine desulfurase] + AH2 = [ThiS sulfur-carrier protein]-C-terminal-Gly-aminoethanethioate + L-cysteinyl-[cysteine desulfurase] + A + AMP + 2 H(+)</text>
        <dbReference type="Rhea" id="RHEA:43340"/>
        <dbReference type="Rhea" id="RHEA-COMP:12157"/>
        <dbReference type="Rhea" id="RHEA-COMP:12158"/>
        <dbReference type="Rhea" id="RHEA-COMP:12910"/>
        <dbReference type="Rhea" id="RHEA-COMP:19908"/>
        <dbReference type="ChEBI" id="CHEBI:13193"/>
        <dbReference type="ChEBI" id="CHEBI:15378"/>
        <dbReference type="ChEBI" id="CHEBI:17499"/>
        <dbReference type="ChEBI" id="CHEBI:29950"/>
        <dbReference type="ChEBI" id="CHEBI:61963"/>
        <dbReference type="ChEBI" id="CHEBI:90618"/>
        <dbReference type="ChEBI" id="CHEBI:232372"/>
        <dbReference type="ChEBI" id="CHEBI:456215"/>
    </reaction>
</comment>
<dbReference type="SMART" id="SM00981">
    <property type="entry name" value="THUMP"/>
    <property type="match status" value="1"/>
</dbReference>
<dbReference type="PANTHER" id="PTHR43209">
    <property type="entry name" value="TRNA SULFURTRANSFERASE"/>
    <property type="match status" value="1"/>
</dbReference>
<feature type="binding site" evidence="9">
    <location>
        <position position="285"/>
    </location>
    <ligand>
        <name>ATP</name>
        <dbReference type="ChEBI" id="CHEBI:30616"/>
    </ligand>
</feature>
<gene>
    <name evidence="9 11" type="primary">thiI</name>
    <name evidence="11" type="ORF">O6R05_06950</name>
</gene>
<comment type="subcellular location">
    <subcellularLocation>
        <location evidence="1 9">Cytoplasm</location>
    </subcellularLocation>
</comment>
<dbReference type="Proteomes" id="UP001210339">
    <property type="component" value="Chromosome"/>
</dbReference>
<dbReference type="PROSITE" id="PS51165">
    <property type="entry name" value="THUMP"/>
    <property type="match status" value="1"/>
</dbReference>
<keyword evidence="7 9" id="KW-0694">RNA-binding</keyword>
<comment type="pathway">
    <text evidence="9">Cofactor biosynthesis; thiamine diphosphate biosynthesis.</text>
</comment>
<evidence type="ECO:0000313" key="11">
    <source>
        <dbReference type="EMBL" id="WBW49734.1"/>
    </source>
</evidence>
<dbReference type="NCBIfam" id="TIGR00342">
    <property type="entry name" value="tRNA uracil 4-sulfurtransferase ThiI"/>
    <property type="match status" value="1"/>
</dbReference>
<dbReference type="CDD" id="cd01712">
    <property type="entry name" value="PPase_ThiI"/>
    <property type="match status" value="1"/>
</dbReference>
<dbReference type="InterPro" id="IPR020536">
    <property type="entry name" value="ThiI_AANH"/>
</dbReference>
<accession>A0ABY7QSI3</accession>
<sequence>MDKLISLSLGEVMLKGANRNQFIDKIIGQVKRRTRDFSGISIYKDFGKIYINCNDDDIDAVVEAVKPIFGIVYITPTLRIDKSMASFDDAVLELLESVKGNGYKTFKAKAKRSDKHFEIHSDELNRRIGALVLRNTDLKVDVHHPDFHIFCDVKDSIYLYATRYKGTGGLPIGTNGRGLLLLSGGIDSPVAGYMMAKRGVAMDCVHFHSYPFTSERAEEKVKHLAAILAGYTGTIRMYSCNLLDIQKAINKQCPEDEMTILSRRFMMRIAEAIAEKYDYQSITTGENLGQVASQTIGGLNVTDAVPNRVVFRPLIGMDKIDIIAYAEKIGTYETSIQPFEDCCSVFLPKHPKLRPTVKGIERSESKLDVEGLVREAMEALQIHTIKQGEIE</sequence>